<dbReference type="KEGG" id="dzi:111298289"/>
<dbReference type="OrthoDB" id="963688at2759"/>
<evidence type="ECO:0000313" key="3">
    <source>
        <dbReference type="RefSeq" id="XP_022748806.1"/>
    </source>
</evidence>
<evidence type="ECO:0000313" key="2">
    <source>
        <dbReference type="Proteomes" id="UP000515121"/>
    </source>
</evidence>
<dbReference type="PANTHER" id="PTHR44259:SF15">
    <property type="entry name" value="F-BOX PROTEIN KIB2-RELATED"/>
    <property type="match status" value="1"/>
</dbReference>
<organism evidence="2 3">
    <name type="scientific">Durio zibethinus</name>
    <name type="common">Durian</name>
    <dbReference type="NCBI Taxonomy" id="66656"/>
    <lineage>
        <taxon>Eukaryota</taxon>
        <taxon>Viridiplantae</taxon>
        <taxon>Streptophyta</taxon>
        <taxon>Embryophyta</taxon>
        <taxon>Tracheophyta</taxon>
        <taxon>Spermatophyta</taxon>
        <taxon>Magnoliopsida</taxon>
        <taxon>eudicotyledons</taxon>
        <taxon>Gunneridae</taxon>
        <taxon>Pentapetalae</taxon>
        <taxon>rosids</taxon>
        <taxon>malvids</taxon>
        <taxon>Malvales</taxon>
        <taxon>Malvaceae</taxon>
        <taxon>Helicteroideae</taxon>
        <taxon>Durio</taxon>
    </lineage>
</organism>
<dbReference type="Proteomes" id="UP000515121">
    <property type="component" value="Unplaced"/>
</dbReference>
<evidence type="ECO:0000259" key="1">
    <source>
        <dbReference type="Pfam" id="PF03478"/>
    </source>
</evidence>
<gene>
    <name evidence="3" type="primary">LOC111298289</name>
</gene>
<dbReference type="CDD" id="cd09917">
    <property type="entry name" value="F-box_SF"/>
    <property type="match status" value="1"/>
</dbReference>
<accession>A0A6P5Z8R3</accession>
<dbReference type="AlphaFoldDB" id="A0A6P5Z8R3"/>
<dbReference type="InterPro" id="IPR005174">
    <property type="entry name" value="KIB1-4_b-propeller"/>
</dbReference>
<dbReference type="SUPFAM" id="SSF81383">
    <property type="entry name" value="F-box domain"/>
    <property type="match status" value="1"/>
</dbReference>
<protein>
    <submittedName>
        <fullName evidence="3">F-box protein At4g22180</fullName>
    </submittedName>
</protein>
<keyword evidence="2" id="KW-1185">Reference proteome</keyword>
<dbReference type="RefSeq" id="XP_022748806.1">
    <property type="nucleotide sequence ID" value="XM_022893071.1"/>
</dbReference>
<dbReference type="InterPro" id="IPR036047">
    <property type="entry name" value="F-box-like_dom_sf"/>
</dbReference>
<dbReference type="GeneID" id="111298289"/>
<proteinExistence type="predicted"/>
<feature type="domain" description="KIB1-4 beta-propeller" evidence="1">
    <location>
        <begin position="102"/>
        <end position="360"/>
    </location>
</feature>
<dbReference type="InterPro" id="IPR050942">
    <property type="entry name" value="F-box_BR-signaling"/>
</dbReference>
<sequence>MAVQAKRKANTIDCLSTKRRRTVLDSSTSSLVDQVPSDVLRSMIFNRLTFIDLVQAKAVCSSWNLLGEEFVSRMPWLMLPSKEEVEEEDGLDVNNNGYSGLLNLGESQVYSLKTIPKEFRESCCIGSSHGWLVFLEEKAVPFLFNPFRQVKIQLPSVDHLLGLLKMERNMDGEYELQYFNGYEDARLKQQLRECYIRKAILTGEPDCNNKNYGLILLCKRGKEIAYYESGGNYWTVLDVSHPPYQDIIFHENHLYAMSEDHSIGVWVVQGGCARKKYIGEFVDWDGTLVREEDRLTDYCTQPKMESLGDRALFLGGNQSVSVSAQSFSNCERNSIYFTDDYWEKMEEDYLYGGHDYGIYNLKDESVKPIYEFSSDKIQPPPCWIIPQAMLEA</sequence>
<name>A0A6P5Z8R3_DURZI</name>
<reference evidence="3" key="1">
    <citation type="submission" date="2025-08" db="UniProtKB">
        <authorList>
            <consortium name="RefSeq"/>
        </authorList>
    </citation>
    <scope>IDENTIFICATION</scope>
    <source>
        <tissue evidence="3">Fruit stalk</tissue>
    </source>
</reference>
<dbReference type="Pfam" id="PF03478">
    <property type="entry name" value="Beta-prop_KIB1-4"/>
    <property type="match status" value="1"/>
</dbReference>
<dbReference type="PANTHER" id="PTHR44259">
    <property type="entry name" value="OS07G0183000 PROTEIN-RELATED"/>
    <property type="match status" value="1"/>
</dbReference>